<keyword evidence="9" id="KW-1185">Reference proteome</keyword>
<keyword evidence="2" id="KW-0813">Transport</keyword>
<dbReference type="GO" id="GO:0022857">
    <property type="term" value="F:transmembrane transporter activity"/>
    <property type="evidence" value="ECO:0007669"/>
    <property type="project" value="InterPro"/>
</dbReference>
<feature type="transmembrane region" description="Helical" evidence="6">
    <location>
        <begin position="48"/>
        <end position="66"/>
    </location>
</feature>
<dbReference type="EMBL" id="LNYI01000061">
    <property type="protein sequence ID" value="KTD18557.1"/>
    <property type="molecule type" value="Genomic_DNA"/>
</dbReference>
<keyword evidence="4 6" id="KW-1133">Transmembrane helix</keyword>
<keyword evidence="3 6" id="KW-0812">Transmembrane</keyword>
<dbReference type="Gene3D" id="1.20.1720.10">
    <property type="entry name" value="Multidrug resistance protein D"/>
    <property type="match status" value="1"/>
</dbReference>
<feature type="transmembrane region" description="Helical" evidence="6">
    <location>
        <begin position="224"/>
        <end position="247"/>
    </location>
</feature>
<feature type="transmembrane region" description="Helical" evidence="6">
    <location>
        <begin position="298"/>
        <end position="320"/>
    </location>
</feature>
<evidence type="ECO:0000259" key="7">
    <source>
        <dbReference type="PROSITE" id="PS50850"/>
    </source>
</evidence>
<feature type="transmembrane region" description="Helical" evidence="6">
    <location>
        <begin position="267"/>
        <end position="286"/>
    </location>
</feature>
<feature type="transmembrane region" description="Helical" evidence="6">
    <location>
        <begin position="78"/>
        <end position="95"/>
    </location>
</feature>
<evidence type="ECO:0000256" key="4">
    <source>
        <dbReference type="ARBA" id="ARBA00022989"/>
    </source>
</evidence>
<dbReference type="OrthoDB" id="9812221at2"/>
<evidence type="ECO:0000313" key="9">
    <source>
        <dbReference type="Proteomes" id="UP000054869"/>
    </source>
</evidence>
<dbReference type="Pfam" id="PF07690">
    <property type="entry name" value="MFS_1"/>
    <property type="match status" value="1"/>
</dbReference>
<evidence type="ECO:0000256" key="2">
    <source>
        <dbReference type="ARBA" id="ARBA00022448"/>
    </source>
</evidence>
<dbReference type="InterPro" id="IPR036259">
    <property type="entry name" value="MFS_trans_sf"/>
</dbReference>
<feature type="transmembrane region" description="Helical" evidence="6">
    <location>
        <begin position="479"/>
        <end position="501"/>
    </location>
</feature>
<evidence type="ECO:0000256" key="3">
    <source>
        <dbReference type="ARBA" id="ARBA00022692"/>
    </source>
</evidence>
<evidence type="ECO:0000256" key="1">
    <source>
        <dbReference type="ARBA" id="ARBA00004141"/>
    </source>
</evidence>
<proteinExistence type="predicted"/>
<dbReference type="CDD" id="cd17321">
    <property type="entry name" value="MFS_MMR_MDR_like"/>
    <property type="match status" value="1"/>
</dbReference>
<organism evidence="8 9">
    <name type="scientific">Legionella lansingensis</name>
    <dbReference type="NCBI Taxonomy" id="45067"/>
    <lineage>
        <taxon>Bacteria</taxon>
        <taxon>Pseudomonadati</taxon>
        <taxon>Pseudomonadota</taxon>
        <taxon>Gammaproteobacteria</taxon>
        <taxon>Legionellales</taxon>
        <taxon>Legionellaceae</taxon>
        <taxon>Legionella</taxon>
    </lineage>
</organism>
<evidence type="ECO:0000313" key="8">
    <source>
        <dbReference type="EMBL" id="KTD18557.1"/>
    </source>
</evidence>
<feature type="transmembrane region" description="Helical" evidence="6">
    <location>
        <begin position="393"/>
        <end position="418"/>
    </location>
</feature>
<dbReference type="RefSeq" id="WP_028374180.1">
    <property type="nucleotide sequence ID" value="NZ_CAAAJD010000048.1"/>
</dbReference>
<evidence type="ECO:0000256" key="5">
    <source>
        <dbReference type="ARBA" id="ARBA00023136"/>
    </source>
</evidence>
<accession>A0A0W0VF85</accession>
<feature type="transmembrane region" description="Helical" evidence="6">
    <location>
        <begin position="136"/>
        <end position="160"/>
    </location>
</feature>
<dbReference type="InterPro" id="IPR020846">
    <property type="entry name" value="MFS_dom"/>
</dbReference>
<comment type="caution">
    <text evidence="8">The sequence shown here is derived from an EMBL/GenBank/DDBJ whole genome shotgun (WGS) entry which is preliminary data.</text>
</comment>
<feature type="transmembrane region" description="Helical" evidence="6">
    <location>
        <begin position="166"/>
        <end position="186"/>
    </location>
</feature>
<dbReference type="STRING" id="45067.Llan_2515"/>
<dbReference type="AlphaFoldDB" id="A0A0W0VF85"/>
<dbReference type="PANTHER" id="PTHR42718:SF9">
    <property type="entry name" value="MAJOR FACILITATOR SUPERFAMILY MULTIDRUG TRANSPORTER MFSC"/>
    <property type="match status" value="1"/>
</dbReference>
<dbReference type="GO" id="GO:0016020">
    <property type="term" value="C:membrane"/>
    <property type="evidence" value="ECO:0007669"/>
    <property type="project" value="UniProtKB-SubCell"/>
</dbReference>
<reference evidence="8 9" key="1">
    <citation type="submission" date="2015-11" db="EMBL/GenBank/DDBJ databases">
        <title>Genomic analysis of 38 Legionella species identifies large and diverse effector repertoires.</title>
        <authorList>
            <person name="Burstein D."/>
            <person name="Amaro F."/>
            <person name="Zusman T."/>
            <person name="Lifshitz Z."/>
            <person name="Cohen O."/>
            <person name="Gilbert J.A."/>
            <person name="Pupko T."/>
            <person name="Shuman H.A."/>
            <person name="Segal G."/>
        </authorList>
    </citation>
    <scope>NUCLEOTIDE SEQUENCE [LARGE SCALE GENOMIC DNA]</scope>
    <source>
        <strain evidence="8 9">ATCC 49751</strain>
    </source>
</reference>
<dbReference type="SUPFAM" id="SSF103473">
    <property type="entry name" value="MFS general substrate transporter"/>
    <property type="match status" value="2"/>
</dbReference>
<dbReference type="eggNOG" id="COG2814">
    <property type="taxonomic scope" value="Bacteria"/>
</dbReference>
<dbReference type="PANTHER" id="PTHR42718">
    <property type="entry name" value="MAJOR FACILITATOR SUPERFAMILY MULTIDRUG TRANSPORTER MFSC"/>
    <property type="match status" value="1"/>
</dbReference>
<feature type="transmembrane region" description="Helical" evidence="6">
    <location>
        <begin position="198"/>
        <end position="218"/>
    </location>
</feature>
<dbReference type="PATRIC" id="fig|45067.4.peg.2643"/>
<feature type="domain" description="Major facilitator superfamily (MFS) profile" evidence="7">
    <location>
        <begin position="12"/>
        <end position="502"/>
    </location>
</feature>
<keyword evidence="5 6" id="KW-0472">Membrane</keyword>
<dbReference type="Proteomes" id="UP000054869">
    <property type="component" value="Unassembled WGS sequence"/>
</dbReference>
<sequence length="506" mass="55950">MDTQSNFTKWWALIGVSLLSFTGFLDYTIVATALPFIQKELNASVLELQWVMNIFGMILCMFLIAAGQAGDLFGRKRVFFLGFALFAGGALGAGGSPSIEWLIFFRALQGFAVAIIFTIGVALLPQAFPEEEQAKAIGVYSAFNGAGLAIGPFLGGVLISFLSWRWVFWINIPIIIIGILMCAFTLKPSPKPEEKVKFDWTGLFLLMVGLGSLVYGIISGEQYGWNLTLTWASILVGIIGLFFLIIYENKTIHPLLDLSLFKEVNPILAALICWSAGILTFIFLFFDPLYLGLMRNLTAFWVGSFLLCMPVVQVIISLFFEKLLHLFGVSRLIIFALAAAVITAILHLFFTPTITILFVLFTFALMGYSWGIANVGSIAAITSSIPAEKTGKAIGTVFTFWNLSGSIALALGSVIFHWRESASIHSLLYKEALVLTPEQHQQIHYLLSDPEHARDTLTQVFGANATEIYSNFMTSFMNGFYWVSGFSAISLFILFLIGLLVTRRRP</sequence>
<feature type="transmembrane region" description="Helical" evidence="6">
    <location>
        <begin position="332"/>
        <end position="350"/>
    </location>
</feature>
<name>A0A0W0VF85_9GAMM</name>
<comment type="subcellular location">
    <subcellularLocation>
        <location evidence="1">Membrane</location>
        <topology evidence="1">Multi-pass membrane protein</topology>
    </subcellularLocation>
</comment>
<dbReference type="PROSITE" id="PS50850">
    <property type="entry name" value="MFS"/>
    <property type="match status" value="1"/>
</dbReference>
<dbReference type="Gene3D" id="1.20.1250.20">
    <property type="entry name" value="MFS general substrate transporter like domains"/>
    <property type="match status" value="1"/>
</dbReference>
<feature type="transmembrane region" description="Helical" evidence="6">
    <location>
        <begin position="12"/>
        <end position="36"/>
    </location>
</feature>
<evidence type="ECO:0000256" key="6">
    <source>
        <dbReference type="SAM" id="Phobius"/>
    </source>
</evidence>
<dbReference type="InterPro" id="IPR011701">
    <property type="entry name" value="MFS"/>
</dbReference>
<gene>
    <name evidence="8" type="primary">emrB</name>
    <name evidence="8" type="ORF">Llan_2515</name>
</gene>
<protein>
    <submittedName>
        <fullName evidence="8">Multidrug efflux system protein</fullName>
    </submittedName>
</protein>
<feature type="transmembrane region" description="Helical" evidence="6">
    <location>
        <begin position="356"/>
        <end position="381"/>
    </location>
</feature>
<feature type="transmembrane region" description="Helical" evidence="6">
    <location>
        <begin position="101"/>
        <end position="124"/>
    </location>
</feature>